<gene>
    <name evidence="2" type="ORF">Pmgp_00963</name>
</gene>
<dbReference type="EMBL" id="QFFZ01000007">
    <property type="protein sequence ID" value="TEB12346.1"/>
    <property type="molecule type" value="Genomic_DNA"/>
</dbReference>
<organism evidence="2 3">
    <name type="scientific">Pelotomaculum propionicicum</name>
    <dbReference type="NCBI Taxonomy" id="258475"/>
    <lineage>
        <taxon>Bacteria</taxon>
        <taxon>Bacillati</taxon>
        <taxon>Bacillota</taxon>
        <taxon>Clostridia</taxon>
        <taxon>Eubacteriales</taxon>
        <taxon>Desulfotomaculaceae</taxon>
        <taxon>Pelotomaculum</taxon>
    </lineage>
</organism>
<sequence length="204" mass="23986">MFQRKRDTFFEYFLQVVENIKVTSQIFREEMNNLEDAEQFAIQIKCKESIGDQYTHEIIRALNNTFITPLEREDILGLTIKLDDVLDLLEACAWSFDLFNVTEVDDFMKLFARNIEMCTQEIAYAINCLVEKKLKEMPRHTHKINDLENVADDLLRDSLKTLFSTCTDPIEIIKRKEIYYMMEEVSDACEDVADILEGIIMRNS</sequence>
<dbReference type="Pfam" id="PF01865">
    <property type="entry name" value="PhoU_div"/>
    <property type="match status" value="1"/>
</dbReference>
<evidence type="ECO:0000313" key="3">
    <source>
        <dbReference type="Proteomes" id="UP000297597"/>
    </source>
</evidence>
<protein>
    <recommendedName>
        <fullName evidence="4">Pit accessory protein</fullName>
    </recommendedName>
</protein>
<evidence type="ECO:0000313" key="2">
    <source>
        <dbReference type="EMBL" id="TEB12346.1"/>
    </source>
</evidence>
<keyword evidence="3" id="KW-1185">Reference proteome</keyword>
<reference evidence="2 3" key="1">
    <citation type="journal article" date="2018" name="Environ. Microbiol.">
        <title>Novel energy conservation strategies and behaviour of Pelotomaculum schinkii driving syntrophic propionate catabolism.</title>
        <authorList>
            <person name="Hidalgo-Ahumada C.A.P."/>
            <person name="Nobu M.K."/>
            <person name="Narihiro T."/>
            <person name="Tamaki H."/>
            <person name="Liu W.T."/>
            <person name="Kamagata Y."/>
            <person name="Stams A.J.M."/>
            <person name="Imachi H."/>
            <person name="Sousa D.Z."/>
        </authorList>
    </citation>
    <scope>NUCLEOTIDE SEQUENCE [LARGE SCALE GENOMIC DNA]</scope>
    <source>
        <strain evidence="2 3">MGP</strain>
    </source>
</reference>
<dbReference type="InterPro" id="IPR018445">
    <property type="entry name" value="Put_Phosphate_transp_reg"/>
</dbReference>
<name>A0A4Y7RUB6_9FIRM</name>
<dbReference type="RefSeq" id="WP_134212843.1">
    <property type="nucleotide sequence ID" value="NZ_QFFZ01000007.1"/>
</dbReference>
<dbReference type="Gene3D" id="1.20.58.220">
    <property type="entry name" value="Phosphate transport system protein phou homolog 2, domain 2"/>
    <property type="match status" value="1"/>
</dbReference>
<dbReference type="PANTHER" id="PTHR37298">
    <property type="entry name" value="UPF0111 PROTEIN YKAA"/>
    <property type="match status" value="1"/>
</dbReference>
<proteinExistence type="inferred from homology"/>
<accession>A0A4Y7RUB6</accession>
<evidence type="ECO:0008006" key="4">
    <source>
        <dbReference type="Google" id="ProtNLM"/>
    </source>
</evidence>
<comment type="caution">
    <text evidence="2">The sequence shown here is derived from an EMBL/GenBank/DDBJ whole genome shotgun (WGS) entry which is preliminary data.</text>
</comment>
<dbReference type="AlphaFoldDB" id="A0A4Y7RUB6"/>
<dbReference type="PANTHER" id="PTHR37298:SF1">
    <property type="entry name" value="UPF0111 PROTEIN YKAA"/>
    <property type="match status" value="1"/>
</dbReference>
<dbReference type="InterPro" id="IPR052912">
    <property type="entry name" value="UPF0111_domain"/>
</dbReference>
<evidence type="ECO:0000256" key="1">
    <source>
        <dbReference type="ARBA" id="ARBA00008591"/>
    </source>
</evidence>
<comment type="similarity">
    <text evidence="1">Belongs to the UPF0111 family.</text>
</comment>
<dbReference type="Proteomes" id="UP000297597">
    <property type="component" value="Unassembled WGS sequence"/>
</dbReference>
<dbReference type="InterPro" id="IPR038078">
    <property type="entry name" value="PhoU-like_sf"/>
</dbReference>
<dbReference type="OrthoDB" id="9797568at2"/>